<evidence type="ECO:0000256" key="3">
    <source>
        <dbReference type="ARBA" id="ARBA00023002"/>
    </source>
</evidence>
<dbReference type="Pfam" id="PF00171">
    <property type="entry name" value="Aldedh"/>
    <property type="match status" value="1"/>
</dbReference>
<dbReference type="EMBL" id="AZIL01000837">
    <property type="protein sequence ID" value="EWM25716.1"/>
    <property type="molecule type" value="Genomic_DNA"/>
</dbReference>
<organism evidence="9 10">
    <name type="scientific">Nannochloropsis gaditana</name>
    <dbReference type="NCBI Taxonomy" id="72520"/>
    <lineage>
        <taxon>Eukaryota</taxon>
        <taxon>Sar</taxon>
        <taxon>Stramenopiles</taxon>
        <taxon>Ochrophyta</taxon>
        <taxon>Eustigmatophyceae</taxon>
        <taxon>Eustigmatales</taxon>
        <taxon>Monodopsidaceae</taxon>
        <taxon>Nannochloropsis</taxon>
    </lineage>
</organism>
<protein>
    <recommendedName>
        <fullName evidence="5">aldehyde dehydrogenase (NAD(+))</fullName>
        <ecNumber evidence="5">1.2.1.3</ecNumber>
    </recommendedName>
</protein>
<evidence type="ECO:0000313" key="10">
    <source>
        <dbReference type="Proteomes" id="UP000019335"/>
    </source>
</evidence>
<dbReference type="Gene3D" id="3.40.605.10">
    <property type="entry name" value="Aldehyde Dehydrogenase, Chain A, domain 1"/>
    <property type="match status" value="1"/>
</dbReference>
<dbReference type="PANTHER" id="PTHR43521:SF1">
    <property type="entry name" value="ALPHA-AMINOADIPIC SEMIALDEHYDE DEHYDROGENASE"/>
    <property type="match status" value="1"/>
</dbReference>
<gene>
    <name evidence="9" type="ORF">Naga_100154g13</name>
</gene>
<keyword evidence="3 7" id="KW-0560">Oxidoreductase</keyword>
<keyword evidence="10" id="KW-1185">Reference proteome</keyword>
<name>W7TYJ1_9STRA</name>
<evidence type="ECO:0000259" key="8">
    <source>
        <dbReference type="Pfam" id="PF00171"/>
    </source>
</evidence>
<evidence type="ECO:0000256" key="4">
    <source>
        <dbReference type="ARBA" id="ARBA00023027"/>
    </source>
</evidence>
<reference evidence="9 10" key="1">
    <citation type="journal article" date="2014" name="Mol. Plant">
        <title>Chromosome Scale Genome Assembly and Transcriptome Profiling of Nannochloropsis gaditana in Nitrogen Depletion.</title>
        <authorList>
            <person name="Corteggiani Carpinelli E."/>
            <person name="Telatin A."/>
            <person name="Vitulo N."/>
            <person name="Forcato C."/>
            <person name="D'Angelo M."/>
            <person name="Schiavon R."/>
            <person name="Vezzi A."/>
            <person name="Giacometti G.M."/>
            <person name="Morosinotto T."/>
            <person name="Valle G."/>
        </authorList>
    </citation>
    <scope>NUCLEOTIDE SEQUENCE [LARGE SCALE GENOMIC DNA]</scope>
    <source>
        <strain evidence="9 10">B-31</strain>
    </source>
</reference>
<dbReference type="PROSITE" id="PS00687">
    <property type="entry name" value="ALDEHYDE_DEHYDR_GLU"/>
    <property type="match status" value="1"/>
</dbReference>
<comment type="similarity">
    <text evidence="1 7">Belongs to the aldehyde dehydrogenase family.</text>
</comment>
<evidence type="ECO:0000256" key="7">
    <source>
        <dbReference type="RuleBase" id="RU003345"/>
    </source>
</evidence>
<dbReference type="EC" id="1.2.1.3" evidence="5"/>
<dbReference type="InterPro" id="IPR016163">
    <property type="entry name" value="Ald_DH_C"/>
</dbReference>
<comment type="caution">
    <text evidence="9">The sequence shown here is derived from an EMBL/GenBank/DDBJ whole genome shotgun (WGS) entry which is preliminary data.</text>
</comment>
<dbReference type="Gene3D" id="3.40.309.10">
    <property type="entry name" value="Aldehyde Dehydrogenase, Chain A, domain 2"/>
    <property type="match status" value="1"/>
</dbReference>
<dbReference type="InterPro" id="IPR016162">
    <property type="entry name" value="Ald_DH_N"/>
</dbReference>
<accession>W7TYJ1</accession>
<dbReference type="InterPro" id="IPR044638">
    <property type="entry name" value="ALDH7A1-like"/>
</dbReference>
<evidence type="ECO:0000256" key="2">
    <source>
        <dbReference type="ARBA" id="ARBA00011881"/>
    </source>
</evidence>
<comment type="subunit">
    <text evidence="2">Homotetramer.</text>
</comment>
<evidence type="ECO:0000313" key="9">
    <source>
        <dbReference type="EMBL" id="EWM25716.1"/>
    </source>
</evidence>
<dbReference type="AlphaFoldDB" id="W7TYJ1"/>
<feature type="active site" evidence="6">
    <location>
        <position position="316"/>
    </location>
</feature>
<keyword evidence="4" id="KW-0520">NAD</keyword>
<dbReference type="GO" id="GO:0004029">
    <property type="term" value="F:aldehyde dehydrogenase (NAD+) activity"/>
    <property type="evidence" value="ECO:0007669"/>
    <property type="project" value="UniProtKB-EC"/>
</dbReference>
<sequence>MQSTIFHTSLAYLPSRIHESPRFMFRKAAAARYRTVDSFLRFMSSSSVRPQQRYAFLSDLGLSQTTTQKGVCDGYSWYASGPKHSQINPATGEVIGTVEFGSGDDYERAVKAMLAAKEKWALTPAPVRGEVVRQIGQRIREKQHALGALVSAEMGKILPEGIGEVQEAVDICDFAVGLSRTLNGSVIPSERPGHFMMERWNPLQGCVGIISAFNFPCAVYFWNVALSLVCGNVNLWKPAETTSLVAIAFVKLVQDVLKESGHDPAVATLVCGHGKEIGEALIQDPRMELVSFTGSTAVGRHVNQVVAGRFGRALLELGGNNAMIIDRDADLDLAVRAALFGAVGTAGQRCTSLRRLFLHADVYEEVLGRLKQAYASVKIGDPLDSQTLCGPLHRPEGVKLFTTTVAKALEEGGKVLVGGQPWHGVEKGGMLSHGNFVQPTVVEVPATAKILEEEAFVPVMYVVKIKDLQEGVKMNNSVRQGLSSALFTSSPTSMFEWTGPTGSDCGIVNVNIGTSGAEIGGAFGGNKETGWGRESGSDAWKQYTRRSTCTINHSKELPLAQGINFGGANENGGEGKIMD</sequence>
<evidence type="ECO:0000256" key="1">
    <source>
        <dbReference type="ARBA" id="ARBA00009986"/>
    </source>
</evidence>
<evidence type="ECO:0000256" key="5">
    <source>
        <dbReference type="ARBA" id="ARBA00024226"/>
    </source>
</evidence>
<dbReference type="InterPro" id="IPR015590">
    <property type="entry name" value="Aldehyde_DH_dom"/>
</dbReference>
<dbReference type="SUPFAM" id="SSF53720">
    <property type="entry name" value="ALDH-like"/>
    <property type="match status" value="1"/>
</dbReference>
<dbReference type="PANTHER" id="PTHR43521">
    <property type="entry name" value="ALPHA-AMINOADIPIC SEMIALDEHYDE DEHYDROGENASE"/>
    <property type="match status" value="1"/>
</dbReference>
<dbReference type="Proteomes" id="UP000019335">
    <property type="component" value="Chromosome 10"/>
</dbReference>
<dbReference type="InterPro" id="IPR029510">
    <property type="entry name" value="Ald_DH_CS_GLU"/>
</dbReference>
<dbReference type="CDD" id="cd07130">
    <property type="entry name" value="ALDH_F7_AASADH"/>
    <property type="match status" value="1"/>
</dbReference>
<dbReference type="FunFam" id="3.40.309.10:FF:000018">
    <property type="entry name" value="Alpha-aminoadipic semialdehyde dehydrogenase"/>
    <property type="match status" value="1"/>
</dbReference>
<dbReference type="OrthoDB" id="310895at2759"/>
<evidence type="ECO:0000256" key="6">
    <source>
        <dbReference type="PROSITE-ProRule" id="PRU10007"/>
    </source>
</evidence>
<feature type="domain" description="Aldehyde dehydrogenase" evidence="8">
    <location>
        <begin position="82"/>
        <end position="547"/>
    </location>
</feature>
<proteinExistence type="inferred from homology"/>
<dbReference type="InterPro" id="IPR016161">
    <property type="entry name" value="Ald_DH/histidinol_DH"/>
</dbReference>